<accession>A0A3G8XMU1</accession>
<reference evidence="2" key="1">
    <citation type="submission" date="2018-11" db="EMBL/GenBank/DDBJ databases">
        <title>Proposal to divide the Flavobacteriaceae and reorganize its genera based on Amino Acid Identity values calculated from whole genome sequences.</title>
        <authorList>
            <person name="Nicholson A.C."/>
            <person name="Gulvik C.A."/>
            <person name="Whitney A.M."/>
            <person name="Humrighouse B.W."/>
            <person name="Bell M."/>
            <person name="Holmes B."/>
            <person name="Steigerwalt A.G."/>
            <person name="Villarma A."/>
            <person name="Sheth M."/>
            <person name="Batra D."/>
            <person name="Pryor J."/>
            <person name="Bernardet J.-F."/>
            <person name="Hugo C."/>
            <person name="Kampfer P."/>
            <person name="Newman J.D."/>
            <person name="McQuiston J.R."/>
        </authorList>
    </citation>
    <scope>NUCLEOTIDE SEQUENCE [LARGE SCALE GENOMIC DNA]</scope>
    <source>
        <strain evidence="2">G0081</strain>
    </source>
</reference>
<dbReference type="RefSeq" id="WP_125026034.1">
    <property type="nucleotide sequence ID" value="NZ_CP034159.1"/>
</dbReference>
<dbReference type="OrthoDB" id="1259979at2"/>
<dbReference type="AlphaFoldDB" id="A0A3G8XMU1"/>
<protein>
    <submittedName>
        <fullName evidence="1">Uncharacterized protein</fullName>
    </submittedName>
</protein>
<gene>
    <name evidence="1" type="ORF">EIB73_14970</name>
</gene>
<evidence type="ECO:0000313" key="2">
    <source>
        <dbReference type="Proteomes" id="UP000270185"/>
    </source>
</evidence>
<proteinExistence type="predicted"/>
<sequence>MDYTIVGLFPNEESITRVSYGLEKSGFKQDDFIVYKRNLSERKKNVWNSLFGSESYDRPNTDTLITSVAVRTEEELKDITQSFNENNVVKIYEFKDMTIDEAKDLNYIKKIVSVRAKSQVYGIPQMSVSASLMNEL</sequence>
<evidence type="ECO:0000313" key="1">
    <source>
        <dbReference type="EMBL" id="AZI34399.1"/>
    </source>
</evidence>
<dbReference type="EMBL" id="CP034159">
    <property type="protein sequence ID" value="AZI34399.1"/>
    <property type="molecule type" value="Genomic_DNA"/>
</dbReference>
<name>A0A3G8XMU1_9FLAO</name>
<organism evidence="1 2">
    <name type="scientific">Kaistella carnis</name>
    <dbReference type="NCBI Taxonomy" id="1241979"/>
    <lineage>
        <taxon>Bacteria</taxon>
        <taxon>Pseudomonadati</taxon>
        <taxon>Bacteroidota</taxon>
        <taxon>Flavobacteriia</taxon>
        <taxon>Flavobacteriales</taxon>
        <taxon>Weeksellaceae</taxon>
        <taxon>Chryseobacterium group</taxon>
        <taxon>Kaistella</taxon>
    </lineage>
</organism>
<dbReference type="Proteomes" id="UP000270185">
    <property type="component" value="Chromosome"/>
</dbReference>
<dbReference type="KEGG" id="ccas:EIB73_14970"/>
<keyword evidence="2" id="KW-1185">Reference proteome</keyword>